<keyword evidence="4" id="KW-0813">Transport</keyword>
<dbReference type="Pfam" id="PF00027">
    <property type="entry name" value="cNMP_binding"/>
    <property type="match status" value="1"/>
</dbReference>
<gene>
    <name evidence="7" type="ORF">EUGRSUZ_D00966</name>
</gene>
<keyword evidence="3" id="KW-0142">cGMP-binding</keyword>
<dbReference type="InterPro" id="IPR000595">
    <property type="entry name" value="cNMP-bd_dom"/>
</dbReference>
<dbReference type="AlphaFoldDB" id="A0A059CDY0"/>
<organism evidence="7">
    <name type="scientific">Eucalyptus grandis</name>
    <name type="common">Flooded gum</name>
    <dbReference type="NCBI Taxonomy" id="71139"/>
    <lineage>
        <taxon>Eukaryota</taxon>
        <taxon>Viridiplantae</taxon>
        <taxon>Streptophyta</taxon>
        <taxon>Embryophyta</taxon>
        <taxon>Tracheophyta</taxon>
        <taxon>Spermatophyta</taxon>
        <taxon>Magnoliopsida</taxon>
        <taxon>eudicotyledons</taxon>
        <taxon>Gunneridae</taxon>
        <taxon>Pentapetalae</taxon>
        <taxon>rosids</taxon>
        <taxon>malvids</taxon>
        <taxon>Myrtales</taxon>
        <taxon>Myrtaceae</taxon>
        <taxon>Myrtoideae</taxon>
        <taxon>Eucalypteae</taxon>
        <taxon>Eucalyptus</taxon>
    </lineage>
</organism>
<dbReference type="InterPro" id="IPR014710">
    <property type="entry name" value="RmlC-like_jellyroll"/>
</dbReference>
<keyword evidence="5" id="KW-0407">Ion channel</keyword>
<evidence type="ECO:0000259" key="6">
    <source>
        <dbReference type="PROSITE" id="PS50042"/>
    </source>
</evidence>
<dbReference type="Gene3D" id="2.60.120.10">
    <property type="entry name" value="Jelly Rolls"/>
    <property type="match status" value="1"/>
</dbReference>
<dbReference type="GO" id="GO:0030552">
    <property type="term" value="F:cAMP binding"/>
    <property type="evidence" value="ECO:0007669"/>
    <property type="project" value="UniProtKB-KW"/>
</dbReference>
<accession>A0A059CDY0</accession>
<dbReference type="CDD" id="cd00038">
    <property type="entry name" value="CAP_ED"/>
    <property type="match status" value="1"/>
</dbReference>
<feature type="domain" description="Cyclic nucleotide-binding" evidence="6">
    <location>
        <begin position="5"/>
        <end position="90"/>
    </location>
</feature>
<keyword evidence="4" id="KW-1071">Ligand-gated ion channel</keyword>
<evidence type="ECO:0000313" key="7">
    <source>
        <dbReference type="EMBL" id="KCW76577.1"/>
    </source>
</evidence>
<dbReference type="InterPro" id="IPR018490">
    <property type="entry name" value="cNMP-bd_dom_sf"/>
</dbReference>
<dbReference type="GO" id="GO:0030553">
    <property type="term" value="F:cGMP binding"/>
    <property type="evidence" value="ECO:0007669"/>
    <property type="project" value="UniProtKB-KW"/>
</dbReference>
<dbReference type="OMA" id="IITHANT"/>
<dbReference type="STRING" id="71139.A0A059CDY0"/>
<keyword evidence="3" id="KW-0547">Nucleotide-binding</keyword>
<dbReference type="PROSITE" id="PS50042">
    <property type="entry name" value="CNMP_BINDING_3"/>
    <property type="match status" value="1"/>
</dbReference>
<dbReference type="Gramene" id="KCW76577">
    <property type="protein sequence ID" value="KCW76577"/>
    <property type="gene ID" value="EUGRSUZ_D00966"/>
</dbReference>
<evidence type="ECO:0000256" key="1">
    <source>
        <dbReference type="ARBA" id="ARBA00022535"/>
    </source>
</evidence>
<keyword evidence="2" id="KW-0112">Calmodulin-binding</keyword>
<dbReference type="GO" id="GO:0034220">
    <property type="term" value="P:monoatomic ion transmembrane transport"/>
    <property type="evidence" value="ECO:0007669"/>
    <property type="project" value="UniProtKB-KW"/>
</dbReference>
<reference evidence="7" key="1">
    <citation type="submission" date="2013-07" db="EMBL/GenBank/DDBJ databases">
        <title>The genome of Eucalyptus grandis.</title>
        <authorList>
            <person name="Schmutz J."/>
            <person name="Hayes R."/>
            <person name="Myburg A."/>
            <person name="Tuskan G."/>
            <person name="Grattapaglia D."/>
            <person name="Rokhsar D.S."/>
        </authorList>
    </citation>
    <scope>NUCLEOTIDE SEQUENCE</scope>
    <source>
        <tissue evidence="7">Leaf extractions</tissue>
    </source>
</reference>
<name>A0A059CDY0_EUCGR</name>
<dbReference type="PANTHER" id="PTHR45651">
    <property type="entry name" value="CYCLIC NUCLEOTIDE-GATED ION CHANNEL 15-RELATED-RELATED"/>
    <property type="match status" value="1"/>
</dbReference>
<evidence type="ECO:0000256" key="2">
    <source>
        <dbReference type="ARBA" id="ARBA00022860"/>
    </source>
</evidence>
<proteinExistence type="predicted"/>
<protein>
    <recommendedName>
        <fullName evidence="6">Cyclic nucleotide-binding domain-containing protein</fullName>
    </recommendedName>
</protein>
<dbReference type="InParanoid" id="A0A059CDY0"/>
<keyword evidence="4" id="KW-0406">Ion transport</keyword>
<dbReference type="PANTHER" id="PTHR45651:SF12">
    <property type="entry name" value="CYCLIC NUCLEOTIDE-GATED ION CHANNEL 15-RELATED"/>
    <property type="match status" value="1"/>
</dbReference>
<dbReference type="GO" id="GO:0016020">
    <property type="term" value="C:membrane"/>
    <property type="evidence" value="ECO:0007669"/>
    <property type="project" value="UniProtKB-SubCell"/>
</dbReference>
<evidence type="ECO:0000256" key="3">
    <source>
        <dbReference type="ARBA" id="ARBA00022992"/>
    </source>
</evidence>
<dbReference type="SUPFAM" id="SSF51206">
    <property type="entry name" value="cAMP-binding domain-like"/>
    <property type="match status" value="1"/>
</dbReference>
<keyword evidence="1" id="KW-0140">cGMP</keyword>
<dbReference type="GO" id="GO:0005516">
    <property type="term" value="F:calmodulin binding"/>
    <property type="evidence" value="ECO:0007669"/>
    <property type="project" value="UniProtKB-KW"/>
</dbReference>
<dbReference type="EMBL" id="KK198756">
    <property type="protein sequence ID" value="KCW76577.1"/>
    <property type="molecule type" value="Genomic_DNA"/>
</dbReference>
<sequence>MQVHLFDHMDEKTLDAICERLKTALCTEGTFLVCEGDLVNEMFFIIRGHLNSYTTNGGRTGFFNSFRIGPGDFCGEELLTWALDPSPSIILPSSIRLVKSLSEVEAFAAKGR</sequence>
<evidence type="ECO:0000256" key="5">
    <source>
        <dbReference type="ARBA" id="ARBA00023303"/>
    </source>
</evidence>
<evidence type="ECO:0000256" key="4">
    <source>
        <dbReference type="ARBA" id="ARBA00023286"/>
    </source>
</evidence>